<reference evidence="4 5" key="1">
    <citation type="submission" date="2018-09" db="EMBL/GenBank/DDBJ databases">
        <title>Genomic investigation of the strawberry pathogen Phytophthora fragariae indicates pathogenicity is determined by transcriptional variation in three key races.</title>
        <authorList>
            <person name="Adams T.M."/>
            <person name="Armitage A.D."/>
            <person name="Sobczyk M.K."/>
            <person name="Bates H.J."/>
            <person name="Dunwell J.M."/>
            <person name="Nellist C.F."/>
            <person name="Harrison R.J."/>
        </authorList>
    </citation>
    <scope>NUCLEOTIDE SEQUENCE [LARGE SCALE GENOMIC DNA]</scope>
    <source>
        <strain evidence="3 4">SCRP249</strain>
        <strain evidence="2 5">SCRP324</strain>
    </source>
</reference>
<evidence type="ECO:0000313" key="4">
    <source>
        <dbReference type="Proteomes" id="UP000429607"/>
    </source>
</evidence>
<sequence length="210" mass="23066">MEFRVNSLEALRELLRKHQPQRQPPGLLTTVTIDHGVSAHAEGDIEEGAAEQPREVREVKSAALSQDADGFTTKETKRTKAAKLKKGKAHTTETVEGTQPHAGKEVETKWSKKNKEQSGSALNQAQEHNARSRTGVKNGAGQTARAAKPGKAPRKPTKRFEQFQRHEALGQYSVLADSDSEESDADAMDIDEQATVAHHYYNAEGDDAPY</sequence>
<evidence type="ECO:0000256" key="1">
    <source>
        <dbReference type="SAM" id="MobiDB-lite"/>
    </source>
</evidence>
<feature type="compositionally biased region" description="Basic and acidic residues" evidence="1">
    <location>
        <begin position="158"/>
        <end position="168"/>
    </location>
</feature>
<dbReference type="Proteomes" id="UP000435112">
    <property type="component" value="Unassembled WGS sequence"/>
</dbReference>
<feature type="compositionally biased region" description="Polar residues" evidence="1">
    <location>
        <begin position="117"/>
        <end position="127"/>
    </location>
</feature>
<evidence type="ECO:0000313" key="2">
    <source>
        <dbReference type="EMBL" id="KAE8964157.1"/>
    </source>
</evidence>
<name>A0A6A3H4N1_9STRA</name>
<dbReference type="AlphaFoldDB" id="A0A6A3H4N1"/>
<comment type="caution">
    <text evidence="2">The sequence shown here is derived from an EMBL/GenBank/DDBJ whole genome shotgun (WGS) entry which is preliminary data.</text>
</comment>
<evidence type="ECO:0000313" key="3">
    <source>
        <dbReference type="EMBL" id="KAE8964421.1"/>
    </source>
</evidence>
<feature type="non-terminal residue" evidence="2">
    <location>
        <position position="210"/>
    </location>
</feature>
<organism evidence="2 5">
    <name type="scientific">Phytophthora rubi</name>
    <dbReference type="NCBI Taxonomy" id="129364"/>
    <lineage>
        <taxon>Eukaryota</taxon>
        <taxon>Sar</taxon>
        <taxon>Stramenopiles</taxon>
        <taxon>Oomycota</taxon>
        <taxon>Peronosporomycetes</taxon>
        <taxon>Peronosporales</taxon>
        <taxon>Peronosporaceae</taxon>
        <taxon>Phytophthora</taxon>
    </lineage>
</organism>
<feature type="region of interest" description="Disordered" evidence="1">
    <location>
        <begin position="38"/>
        <end position="191"/>
    </location>
</feature>
<gene>
    <name evidence="3" type="ORF">PR001_g29061</name>
    <name evidence="2" type="ORF">PR002_g29059</name>
</gene>
<proteinExistence type="predicted"/>
<dbReference type="EMBL" id="QXFV01005576">
    <property type="protein sequence ID" value="KAE8964421.1"/>
    <property type="molecule type" value="Genomic_DNA"/>
</dbReference>
<accession>A0A6A3H4N1</accession>
<evidence type="ECO:0000313" key="5">
    <source>
        <dbReference type="Proteomes" id="UP000435112"/>
    </source>
</evidence>
<dbReference type="Proteomes" id="UP000429607">
    <property type="component" value="Unassembled WGS sequence"/>
</dbReference>
<feature type="compositionally biased region" description="Acidic residues" evidence="1">
    <location>
        <begin position="178"/>
        <end position="191"/>
    </location>
</feature>
<protein>
    <submittedName>
        <fullName evidence="2">Uncharacterized protein</fullName>
    </submittedName>
</protein>
<feature type="compositionally biased region" description="Basic and acidic residues" evidence="1">
    <location>
        <begin position="102"/>
        <end position="116"/>
    </location>
</feature>
<feature type="compositionally biased region" description="Basic residues" evidence="1">
    <location>
        <begin position="79"/>
        <end position="89"/>
    </location>
</feature>
<dbReference type="EMBL" id="QXFU01005492">
    <property type="protein sequence ID" value="KAE8964157.1"/>
    <property type="molecule type" value="Genomic_DNA"/>
</dbReference>